<name>A0A8S8X8K9_9PROT</name>
<gene>
    <name evidence="1" type="ORF">TMPK1_05490</name>
</gene>
<accession>A0A8S8X8K9</accession>
<sequence>MKYPIGPVQLEPDTGACMTAPKVNDDPTLAMCRLWTRDRDHYDDMLHLTSLRERAVFHAPGDDEAERLFRAQATVTDRLGDKLERFTRAIFRTRAQSLEGAVAKLAVVLRHVAPSNDTNEEPWPYLRNVHADLERLHQAAANSNESAEHQTG</sequence>
<keyword evidence="2" id="KW-1185">Reference proteome</keyword>
<proteinExistence type="predicted"/>
<dbReference type="RefSeq" id="WP_420241290.1">
    <property type="nucleotide sequence ID" value="NZ_BOPV01000001.1"/>
</dbReference>
<dbReference type="Proteomes" id="UP000681075">
    <property type="component" value="Unassembled WGS sequence"/>
</dbReference>
<evidence type="ECO:0000313" key="2">
    <source>
        <dbReference type="Proteomes" id="UP000681075"/>
    </source>
</evidence>
<comment type="caution">
    <text evidence="1">The sequence shown here is derived from an EMBL/GenBank/DDBJ whole genome shotgun (WGS) entry which is preliminary data.</text>
</comment>
<organism evidence="1 2">
    <name type="scientific">Roseiterribacter gracilis</name>
    <dbReference type="NCBI Taxonomy" id="2812848"/>
    <lineage>
        <taxon>Bacteria</taxon>
        <taxon>Pseudomonadati</taxon>
        <taxon>Pseudomonadota</taxon>
        <taxon>Alphaproteobacteria</taxon>
        <taxon>Rhodospirillales</taxon>
        <taxon>Roseiterribacteraceae</taxon>
        <taxon>Roseiterribacter</taxon>
    </lineage>
</organism>
<evidence type="ECO:0000313" key="1">
    <source>
        <dbReference type="EMBL" id="GIL38312.1"/>
    </source>
</evidence>
<dbReference type="AlphaFoldDB" id="A0A8S8X8K9"/>
<dbReference type="EMBL" id="BOPV01000001">
    <property type="protein sequence ID" value="GIL38312.1"/>
    <property type="molecule type" value="Genomic_DNA"/>
</dbReference>
<protein>
    <submittedName>
        <fullName evidence="1">Uncharacterized protein</fullName>
    </submittedName>
</protein>
<reference evidence="1" key="1">
    <citation type="submission" date="2021-02" db="EMBL/GenBank/DDBJ databases">
        <title>Genome sequence of Rhodospirillales sp. strain TMPK1 isolated from soil.</title>
        <authorList>
            <person name="Nakai R."/>
            <person name="Kusada H."/>
            <person name="Tamaki H."/>
        </authorList>
    </citation>
    <scope>NUCLEOTIDE SEQUENCE</scope>
    <source>
        <strain evidence="1">TMPK1</strain>
    </source>
</reference>